<dbReference type="Gene3D" id="1.10.260.40">
    <property type="entry name" value="lambda repressor-like DNA-binding domains"/>
    <property type="match status" value="1"/>
</dbReference>
<dbReference type="InterPro" id="IPR010982">
    <property type="entry name" value="Lambda_DNA-bd_dom_sf"/>
</dbReference>
<dbReference type="Pfam" id="PF19054">
    <property type="entry name" value="DUF5753"/>
    <property type="match status" value="1"/>
</dbReference>
<gene>
    <name evidence="2" type="ORF">CK936_31575</name>
</gene>
<name>A0A2A2D0J7_9ACTN</name>
<dbReference type="Proteomes" id="UP000218944">
    <property type="component" value="Unassembled WGS sequence"/>
</dbReference>
<evidence type="ECO:0000313" key="2">
    <source>
        <dbReference type="EMBL" id="PAU45041.1"/>
    </source>
</evidence>
<dbReference type="InterPro" id="IPR043917">
    <property type="entry name" value="DUF5753"/>
</dbReference>
<dbReference type="SMART" id="SM00530">
    <property type="entry name" value="HTH_XRE"/>
    <property type="match status" value="1"/>
</dbReference>
<evidence type="ECO:0000313" key="3">
    <source>
        <dbReference type="Proteomes" id="UP000218944"/>
    </source>
</evidence>
<keyword evidence="3" id="KW-1185">Reference proteome</keyword>
<dbReference type="CDD" id="cd00093">
    <property type="entry name" value="HTH_XRE"/>
    <property type="match status" value="1"/>
</dbReference>
<reference evidence="2 3" key="1">
    <citation type="submission" date="2017-08" db="EMBL/GenBank/DDBJ databases">
        <title>Genome sequence of Streptomyces albireticuli NRRL B-1670.</title>
        <authorList>
            <person name="Graham D.E."/>
            <person name="Mahan K.M."/>
            <person name="Klingeman D.M."/>
            <person name="Hettich R.L."/>
            <person name="Parry R.J."/>
            <person name="Spain J.C."/>
        </authorList>
    </citation>
    <scope>NUCLEOTIDE SEQUENCE [LARGE SCALE GENOMIC DNA]</scope>
    <source>
        <strain evidence="2 3">NRRL B-1670</strain>
    </source>
</reference>
<accession>A0A2A2D0J7</accession>
<dbReference type="InterPro" id="IPR001387">
    <property type="entry name" value="Cro/C1-type_HTH"/>
</dbReference>
<dbReference type="PROSITE" id="PS50943">
    <property type="entry name" value="HTH_CROC1"/>
    <property type="match status" value="1"/>
</dbReference>
<sequence>MPPRLKPTARQVRLGTELKRLRERADITANEAARLIGVTQSKMSNFESGRAAVSEDRLRKLADHYGESDAAFVDALAVMATEKVRGWWDEYKGVLPPALLDLAELEQHAERLRAFQVVHIPGLLQTAEHARALYSNNMTDMAPEAIEATVDFRVKRRKILDREAPQRLDVVIHEAALRIKVGDRKVALDQLRFILEMMDRPRLTVRVVPFEQDWFMGASFSMLYMEAALRRLDTVQIDKVNGSAFVDEEGQLDYHRRVLDAASGMALSGSRSRDLIHRIAQQL</sequence>
<protein>
    <submittedName>
        <fullName evidence="2">Transcriptional regulator</fullName>
    </submittedName>
</protein>
<dbReference type="Pfam" id="PF13560">
    <property type="entry name" value="HTH_31"/>
    <property type="match status" value="1"/>
</dbReference>
<proteinExistence type="predicted"/>
<comment type="caution">
    <text evidence="2">The sequence shown here is derived from an EMBL/GenBank/DDBJ whole genome shotgun (WGS) entry which is preliminary data.</text>
</comment>
<dbReference type="SUPFAM" id="SSF47413">
    <property type="entry name" value="lambda repressor-like DNA-binding domains"/>
    <property type="match status" value="1"/>
</dbReference>
<feature type="domain" description="HTH cro/C1-type" evidence="1">
    <location>
        <begin position="18"/>
        <end position="72"/>
    </location>
</feature>
<organism evidence="2 3">
    <name type="scientific">Streptomyces albireticuli</name>
    <dbReference type="NCBI Taxonomy" id="1940"/>
    <lineage>
        <taxon>Bacteria</taxon>
        <taxon>Bacillati</taxon>
        <taxon>Actinomycetota</taxon>
        <taxon>Actinomycetes</taxon>
        <taxon>Kitasatosporales</taxon>
        <taxon>Streptomycetaceae</taxon>
        <taxon>Streptomyces</taxon>
    </lineage>
</organism>
<evidence type="ECO:0000259" key="1">
    <source>
        <dbReference type="PROSITE" id="PS50943"/>
    </source>
</evidence>
<dbReference type="GO" id="GO:0003677">
    <property type="term" value="F:DNA binding"/>
    <property type="evidence" value="ECO:0007669"/>
    <property type="project" value="InterPro"/>
</dbReference>
<dbReference type="AlphaFoldDB" id="A0A2A2D0J7"/>
<dbReference type="EMBL" id="NSJV01000594">
    <property type="protein sequence ID" value="PAU45041.1"/>
    <property type="molecule type" value="Genomic_DNA"/>
</dbReference>